<evidence type="ECO:0000313" key="2">
    <source>
        <dbReference type="Proteomes" id="UP000048984"/>
    </source>
</evidence>
<dbReference type="GO" id="GO:0019441">
    <property type="term" value="P:L-tryptophan catabolic process to kynurenine"/>
    <property type="evidence" value="ECO:0007669"/>
    <property type="project" value="InterPro"/>
</dbReference>
<dbReference type="Proteomes" id="UP000048984">
    <property type="component" value="Unassembled WGS sequence"/>
</dbReference>
<reference evidence="1 2" key="2">
    <citation type="submission" date="2015-10" db="EMBL/GenBank/DDBJ databases">
        <title>Draft Genome Sequence of Prosthecomicrobium hirschii ATCC 27832.</title>
        <authorList>
            <person name="Daniel J."/>
            <person name="Givan S.A."/>
            <person name="Brun Y.V."/>
            <person name="Brown P.J."/>
        </authorList>
    </citation>
    <scope>NUCLEOTIDE SEQUENCE [LARGE SCALE GENOMIC DNA]</scope>
    <source>
        <strain evidence="1 2">16</strain>
    </source>
</reference>
<dbReference type="STRING" id="665126.ABB55_02830"/>
<evidence type="ECO:0000313" key="1">
    <source>
        <dbReference type="EMBL" id="KPL51287.1"/>
    </source>
</evidence>
<dbReference type="Gene3D" id="3.50.30.50">
    <property type="entry name" value="Putative cyclase"/>
    <property type="match status" value="1"/>
</dbReference>
<comment type="caution">
    <text evidence="1">The sequence shown here is derived from an EMBL/GenBank/DDBJ whole genome shotgun (WGS) entry which is preliminary data.</text>
</comment>
<dbReference type="Pfam" id="PF04199">
    <property type="entry name" value="Cyclase"/>
    <property type="match status" value="1"/>
</dbReference>
<protein>
    <submittedName>
        <fullName evidence="1">Cyclase</fullName>
    </submittedName>
</protein>
<accession>A0A0P6VZM9</accession>
<dbReference type="GO" id="GO:0004061">
    <property type="term" value="F:arylformamidase activity"/>
    <property type="evidence" value="ECO:0007669"/>
    <property type="project" value="InterPro"/>
</dbReference>
<dbReference type="AlphaFoldDB" id="A0A0P6VZM9"/>
<organism evidence="1 2">
    <name type="scientific">Prosthecodimorpha hirschii</name>
    <dbReference type="NCBI Taxonomy" id="665126"/>
    <lineage>
        <taxon>Bacteria</taxon>
        <taxon>Pseudomonadati</taxon>
        <taxon>Pseudomonadota</taxon>
        <taxon>Alphaproteobacteria</taxon>
        <taxon>Hyphomicrobiales</taxon>
        <taxon>Ancalomicrobiaceae</taxon>
        <taxon>Prosthecodimorpha</taxon>
    </lineage>
</organism>
<dbReference type="SUPFAM" id="SSF102198">
    <property type="entry name" value="Putative cyclase"/>
    <property type="match status" value="1"/>
</dbReference>
<dbReference type="EMBL" id="LJYW01000001">
    <property type="protein sequence ID" value="KPL51287.1"/>
    <property type="molecule type" value="Genomic_DNA"/>
</dbReference>
<proteinExistence type="predicted"/>
<reference evidence="1 2" key="1">
    <citation type="submission" date="2015-09" db="EMBL/GenBank/DDBJ databases">
        <authorList>
            <person name="Jackson K.R."/>
            <person name="Lunt B.L."/>
            <person name="Fisher J.N.B."/>
            <person name="Gardner A.V."/>
            <person name="Bailey M.E."/>
            <person name="Deus L.M."/>
            <person name="Earl A.S."/>
            <person name="Gibby P.D."/>
            <person name="Hartmann K.A."/>
            <person name="Liu J.E."/>
            <person name="Manci A.M."/>
            <person name="Nielsen D.A."/>
            <person name="Solomon M.B."/>
            <person name="Breakwell D.P."/>
            <person name="Burnett S.H."/>
            <person name="Grose J.H."/>
        </authorList>
    </citation>
    <scope>NUCLEOTIDE SEQUENCE [LARGE SCALE GENOMIC DNA]</scope>
    <source>
        <strain evidence="1 2">16</strain>
    </source>
</reference>
<sequence length="264" mass="28973">MGKSSLEKLARDIAKHRIRVIDLTQLLKPSTPVIQLPPNFAPSAPFSISEISRYDDRGPAWYWNNIACGEHTGTHFDAPIHWISGRHLTDGATHTIDPQRFIAPACVLDFSAECARDERFLVTPKHIKAWEKKHGEIPAGSWVLMRSDWSKRTDPAAFLNMKEDGPHVPGPGPDAVRYLIEERDVHGWGVEAVGTDAGQAFAFEPPFPAHALMHGANKFGLASLCNLDQLPATGAVLITAPLKIENGSGSPLRVLALVDDRDDD</sequence>
<dbReference type="PANTHER" id="PTHR31118">
    <property type="entry name" value="CYCLASE-LIKE PROTEIN 2"/>
    <property type="match status" value="1"/>
</dbReference>
<dbReference type="InterPro" id="IPR007325">
    <property type="entry name" value="KFase/CYL"/>
</dbReference>
<dbReference type="RefSeq" id="WP_054357450.1">
    <property type="nucleotide sequence ID" value="NZ_LJYW01000001.1"/>
</dbReference>
<name>A0A0P6VZM9_9HYPH</name>
<gene>
    <name evidence="1" type="ORF">ABB55_02830</name>
</gene>
<dbReference type="InterPro" id="IPR037175">
    <property type="entry name" value="KFase_sf"/>
</dbReference>
<keyword evidence="2" id="KW-1185">Reference proteome</keyword>
<dbReference type="PANTHER" id="PTHR31118:SF12">
    <property type="entry name" value="CYCLASE-LIKE PROTEIN 2"/>
    <property type="match status" value="1"/>
</dbReference>